<keyword evidence="1" id="KW-1133">Transmembrane helix</keyword>
<feature type="transmembrane region" description="Helical" evidence="1">
    <location>
        <begin position="333"/>
        <end position="355"/>
    </location>
</feature>
<feature type="transmembrane region" description="Helical" evidence="1">
    <location>
        <begin position="307"/>
        <end position="327"/>
    </location>
</feature>
<keyword evidence="1" id="KW-0812">Transmembrane</keyword>
<reference evidence="2" key="1">
    <citation type="submission" date="2021-01" db="EMBL/GenBank/DDBJ databases">
        <authorList>
            <person name="Corre E."/>
            <person name="Pelletier E."/>
            <person name="Niang G."/>
            <person name="Scheremetjew M."/>
            <person name="Finn R."/>
            <person name="Kale V."/>
            <person name="Holt S."/>
            <person name="Cochrane G."/>
            <person name="Meng A."/>
            <person name="Brown T."/>
            <person name="Cohen L."/>
        </authorList>
    </citation>
    <scope>NUCLEOTIDE SEQUENCE</scope>
    <source>
        <strain evidence="2">CCMP1243</strain>
    </source>
</reference>
<feature type="transmembrane region" description="Helical" evidence="1">
    <location>
        <begin position="193"/>
        <end position="212"/>
    </location>
</feature>
<keyword evidence="1" id="KW-0472">Membrane</keyword>
<accession>A0A7S2RNP3</accession>
<gene>
    <name evidence="2" type="ORF">RMAR1173_LOCUS6400</name>
</gene>
<evidence type="ECO:0000256" key="1">
    <source>
        <dbReference type="SAM" id="Phobius"/>
    </source>
</evidence>
<evidence type="ECO:0000313" key="2">
    <source>
        <dbReference type="EMBL" id="CAD9676367.1"/>
    </source>
</evidence>
<protein>
    <submittedName>
        <fullName evidence="2">Uncharacterized protein</fullName>
    </submittedName>
</protein>
<dbReference type="EMBL" id="HBHJ01009870">
    <property type="protein sequence ID" value="CAD9676367.1"/>
    <property type="molecule type" value="Transcribed_RNA"/>
</dbReference>
<feature type="transmembrane region" description="Helical" evidence="1">
    <location>
        <begin position="367"/>
        <end position="386"/>
    </location>
</feature>
<name>A0A7S2RNP3_9STRA</name>
<organism evidence="2">
    <name type="scientific">Rhizochromulina marina</name>
    <dbReference type="NCBI Taxonomy" id="1034831"/>
    <lineage>
        <taxon>Eukaryota</taxon>
        <taxon>Sar</taxon>
        <taxon>Stramenopiles</taxon>
        <taxon>Ochrophyta</taxon>
        <taxon>Dictyochophyceae</taxon>
        <taxon>Rhizochromulinales</taxon>
        <taxon>Rhizochromulina</taxon>
    </lineage>
</organism>
<dbReference type="AlphaFoldDB" id="A0A7S2RNP3"/>
<sequence length="389" mass="41766">MSARRTRRGGRRTALLVPLSPPVFGTWRVFLVALLAAQHVFCAEIPFQVASAAAPPLLHPEPDHPVGDGSLLSRLLSAVAAVSPGAATHGEEQEKLVMAQDLGDGRILGSSMLVSQDGLVRGIIKRHHKAEHLGGSNSSEVEEEAEGAFSLAVWTVGMLSATLVKIVCSIDDVVWLAPFLAGRSRRDVMIHSAIYVWVCFIQALIALGLSHGGTELLDTLLGSKSNWSTEKVLTVTSGLMLFMYGAYLASFDCKCKAKTESPEDTDNDGDFKRQFGDLEGADTEVSQLLPGGDSNSDKSKSFTARSLIVIAFIGSLDDLTLFVPLLVGKAIGWMQLILGAGLATCMIILVCLSLTCCTTVTSFLSRLPLWGIVFTFSTYLLIRGFFFEG</sequence>
<proteinExistence type="predicted"/>
<feature type="transmembrane region" description="Helical" evidence="1">
    <location>
        <begin position="232"/>
        <end position="251"/>
    </location>
</feature>